<sequence>MEFDTHCLWKVLRGLNINILIIEQAVWNMDPVQCLQALSLHSWKRFHYMRIYKNSFSFLNCIHPKCLSWWTRCLYELRTIRNILLEEYTAILQEQETLNNFTVERFQILELMPETNLMIFDNNSECDYAVLNTYLFCNMITKENT</sequence>
<dbReference type="AlphaFoldDB" id="A0A9D4C7Q4"/>
<evidence type="ECO:0000313" key="1">
    <source>
        <dbReference type="EMBL" id="KAH3718558.1"/>
    </source>
</evidence>
<dbReference type="Proteomes" id="UP000828390">
    <property type="component" value="Unassembled WGS sequence"/>
</dbReference>
<evidence type="ECO:0000313" key="2">
    <source>
        <dbReference type="Proteomes" id="UP000828390"/>
    </source>
</evidence>
<dbReference type="EMBL" id="JAIWYP010000013">
    <property type="protein sequence ID" value="KAH3718558.1"/>
    <property type="molecule type" value="Genomic_DNA"/>
</dbReference>
<protein>
    <submittedName>
        <fullName evidence="1">Uncharacterized protein</fullName>
    </submittedName>
</protein>
<gene>
    <name evidence="1" type="ORF">DPMN_061363</name>
</gene>
<proteinExistence type="predicted"/>
<comment type="caution">
    <text evidence="1">The sequence shown here is derived from an EMBL/GenBank/DDBJ whole genome shotgun (WGS) entry which is preliminary data.</text>
</comment>
<name>A0A9D4C7Q4_DREPO</name>
<reference evidence="1" key="2">
    <citation type="submission" date="2020-11" db="EMBL/GenBank/DDBJ databases">
        <authorList>
            <person name="McCartney M.A."/>
            <person name="Auch B."/>
            <person name="Kono T."/>
            <person name="Mallez S."/>
            <person name="Becker A."/>
            <person name="Gohl D.M."/>
            <person name="Silverstein K.A.T."/>
            <person name="Koren S."/>
            <person name="Bechman K.B."/>
            <person name="Herman A."/>
            <person name="Abrahante J.E."/>
            <person name="Garbe J."/>
        </authorList>
    </citation>
    <scope>NUCLEOTIDE SEQUENCE</scope>
    <source>
        <strain evidence="1">Duluth1</strain>
        <tissue evidence="1">Whole animal</tissue>
    </source>
</reference>
<keyword evidence="2" id="KW-1185">Reference proteome</keyword>
<reference evidence="1" key="1">
    <citation type="journal article" date="2019" name="bioRxiv">
        <title>The Genome of the Zebra Mussel, Dreissena polymorpha: A Resource for Invasive Species Research.</title>
        <authorList>
            <person name="McCartney M.A."/>
            <person name="Auch B."/>
            <person name="Kono T."/>
            <person name="Mallez S."/>
            <person name="Zhang Y."/>
            <person name="Obille A."/>
            <person name="Becker A."/>
            <person name="Abrahante J.E."/>
            <person name="Garbe J."/>
            <person name="Badalamenti J.P."/>
            <person name="Herman A."/>
            <person name="Mangelson H."/>
            <person name="Liachko I."/>
            <person name="Sullivan S."/>
            <person name="Sone E.D."/>
            <person name="Koren S."/>
            <person name="Silverstein K.A.T."/>
            <person name="Beckman K.B."/>
            <person name="Gohl D.M."/>
        </authorList>
    </citation>
    <scope>NUCLEOTIDE SEQUENCE</scope>
    <source>
        <strain evidence="1">Duluth1</strain>
        <tissue evidence="1">Whole animal</tissue>
    </source>
</reference>
<accession>A0A9D4C7Q4</accession>
<organism evidence="1 2">
    <name type="scientific">Dreissena polymorpha</name>
    <name type="common">Zebra mussel</name>
    <name type="synonym">Mytilus polymorpha</name>
    <dbReference type="NCBI Taxonomy" id="45954"/>
    <lineage>
        <taxon>Eukaryota</taxon>
        <taxon>Metazoa</taxon>
        <taxon>Spiralia</taxon>
        <taxon>Lophotrochozoa</taxon>
        <taxon>Mollusca</taxon>
        <taxon>Bivalvia</taxon>
        <taxon>Autobranchia</taxon>
        <taxon>Heteroconchia</taxon>
        <taxon>Euheterodonta</taxon>
        <taxon>Imparidentia</taxon>
        <taxon>Neoheterodontei</taxon>
        <taxon>Myida</taxon>
        <taxon>Dreissenoidea</taxon>
        <taxon>Dreissenidae</taxon>
        <taxon>Dreissena</taxon>
    </lineage>
</organism>